<sequence length="793" mass="89996">MFGPSNNKKQETSRVSSKGGIFSEYLQSNLIKFVVLLVHCQITLKESTIIFVLLADIVGTTDETQAKKTMINLGTFDTILVWTVFFLKTEKKKNLTFWQFWNGFKRKQTLKSLPKDVNIRVFRNIVKETTNPKQWCGETWSAKLLSETDNQMTDAIIKICVQFASEQLSRMMNGVTFTRRANGDVTVYGVEIWLEKGLSETVSRLSDNLKKFCVDNKPEIRYRVKQFESYEKAAGVQKMPKDLLIADLQSLFATQQNPGAPGKSSRRKKKSKNKKNKSENEEKESEEGRSNNLNNQFGSISPLNRSESAKSSPGHLSSGVSHLQSSALPKLGLSVEKGDHSHSVDAWTTHTRMRAHTVGVTTKVDQALRSEVGRHFANFQGYETTFVDKLDEKWQQILAAEGCPVCLRNEPLCQVDEISKKGLQTMILCLCTSRMDIILCDYVFVVVKHDIANDDIQTTKVTKTDDGITKTIKERGQNSSETDTSDTNGITIGDDEGITEDISGVLKESWVIIKCKLLSCQHVMHLSCAPNVPNVILKSFHCSSFFRIFKHQFFYFLLACSSSRLLFSHRTLNSRYEDDFTVSPMDPLIRHIAIRFRVNHLLSDTSGEAILNLTNVPTRVYRKLVQLFSILFLLFFFKSKANSNKEYAVVSLNDEKKELYIPIRRGRIMCDVEIPHHTVNENENMIDSESTNNVNVVNPIIKTHDSNFEIPLSTHDSKSLTEQSLPKHTLVLAENEDDVLTVIVGEVIVRKQIRLQLLSLRYIFTPEKVNGSVHETNLVVNAKIQFWKIIPTT</sequence>
<evidence type="ECO:0000313" key="2">
    <source>
        <dbReference type="EMBL" id="ETO35510.1"/>
    </source>
</evidence>
<reference evidence="2 3" key="1">
    <citation type="journal article" date="2013" name="Curr. Biol.">
        <title>The Genome of the Foraminiferan Reticulomyxa filosa.</title>
        <authorList>
            <person name="Glockner G."/>
            <person name="Hulsmann N."/>
            <person name="Schleicher M."/>
            <person name="Noegel A.A."/>
            <person name="Eichinger L."/>
            <person name="Gallinger C."/>
            <person name="Pawlowski J."/>
            <person name="Sierra R."/>
            <person name="Euteneuer U."/>
            <person name="Pillet L."/>
            <person name="Moustafa A."/>
            <person name="Platzer M."/>
            <person name="Groth M."/>
            <person name="Szafranski K."/>
            <person name="Schliwa M."/>
        </authorList>
    </citation>
    <scope>NUCLEOTIDE SEQUENCE [LARGE SCALE GENOMIC DNA]</scope>
</reference>
<gene>
    <name evidence="2" type="ORF">RFI_01554</name>
</gene>
<accession>X6PAF3</accession>
<feature type="region of interest" description="Disordered" evidence="1">
    <location>
        <begin position="472"/>
        <end position="492"/>
    </location>
</feature>
<feature type="region of interest" description="Disordered" evidence="1">
    <location>
        <begin position="254"/>
        <end position="323"/>
    </location>
</feature>
<feature type="compositionally biased region" description="Polar residues" evidence="1">
    <location>
        <begin position="477"/>
        <end position="490"/>
    </location>
</feature>
<dbReference type="InterPro" id="IPR023398">
    <property type="entry name" value="TIF_eIF4e-like"/>
</dbReference>
<proteinExistence type="predicted"/>
<dbReference type="EMBL" id="ASPP01001546">
    <property type="protein sequence ID" value="ETO35510.1"/>
    <property type="molecule type" value="Genomic_DNA"/>
</dbReference>
<evidence type="ECO:0000256" key="1">
    <source>
        <dbReference type="SAM" id="MobiDB-lite"/>
    </source>
</evidence>
<dbReference type="Gene3D" id="3.30.760.10">
    <property type="entry name" value="RNA Cap, Translation Initiation Factor Eif4e"/>
    <property type="match status" value="1"/>
</dbReference>
<feature type="compositionally biased region" description="Polar residues" evidence="1">
    <location>
        <begin position="293"/>
        <end position="323"/>
    </location>
</feature>
<feature type="compositionally biased region" description="Basic residues" evidence="1">
    <location>
        <begin position="264"/>
        <end position="275"/>
    </location>
</feature>
<organism evidence="2 3">
    <name type="scientific">Reticulomyxa filosa</name>
    <dbReference type="NCBI Taxonomy" id="46433"/>
    <lineage>
        <taxon>Eukaryota</taxon>
        <taxon>Sar</taxon>
        <taxon>Rhizaria</taxon>
        <taxon>Retaria</taxon>
        <taxon>Foraminifera</taxon>
        <taxon>Monothalamids</taxon>
        <taxon>Reticulomyxidae</taxon>
        <taxon>Reticulomyxa</taxon>
    </lineage>
</organism>
<dbReference type="AlphaFoldDB" id="X6PAF3"/>
<evidence type="ECO:0000313" key="3">
    <source>
        <dbReference type="Proteomes" id="UP000023152"/>
    </source>
</evidence>
<comment type="caution">
    <text evidence="2">The sequence shown here is derived from an EMBL/GenBank/DDBJ whole genome shotgun (WGS) entry which is preliminary data.</text>
</comment>
<keyword evidence="3" id="KW-1185">Reference proteome</keyword>
<dbReference type="SUPFAM" id="SSF55418">
    <property type="entry name" value="eIF4e-like"/>
    <property type="match status" value="1"/>
</dbReference>
<name>X6PAF3_RETFI</name>
<protein>
    <submittedName>
        <fullName evidence="2">Uncharacterized protein</fullName>
    </submittedName>
</protein>
<dbReference type="Proteomes" id="UP000023152">
    <property type="component" value="Unassembled WGS sequence"/>
</dbReference>